<comment type="caution">
    <text evidence="1">The sequence shown here is derived from an EMBL/GenBank/DDBJ whole genome shotgun (WGS) entry which is preliminary data.</text>
</comment>
<dbReference type="Proteomes" id="UP000288395">
    <property type="component" value="Unassembled WGS sequence"/>
</dbReference>
<dbReference type="EMBL" id="PIPJ01000001">
    <property type="protein sequence ID" value="RUO23340.1"/>
    <property type="molecule type" value="Genomic_DNA"/>
</dbReference>
<dbReference type="AlphaFoldDB" id="A0A432W277"/>
<protein>
    <submittedName>
        <fullName evidence="1">Uncharacterized protein</fullName>
    </submittedName>
</protein>
<gene>
    <name evidence="1" type="ORF">CWE08_01440</name>
</gene>
<proteinExistence type="predicted"/>
<keyword evidence="2" id="KW-1185">Reference proteome</keyword>
<name>A0A432W277_9GAMM</name>
<accession>A0A432W277</accession>
<sequence length="61" mass="7167">MLFDGLDDLSFAVTFFLSGAREFKEGMVQGYKNRRRSVFRSALEYRALNLRERHIVVLNLL</sequence>
<organism evidence="1 2">
    <name type="scientific">Aliidiomarina iranensis</name>
    <dbReference type="NCBI Taxonomy" id="1434071"/>
    <lineage>
        <taxon>Bacteria</taxon>
        <taxon>Pseudomonadati</taxon>
        <taxon>Pseudomonadota</taxon>
        <taxon>Gammaproteobacteria</taxon>
        <taxon>Alteromonadales</taxon>
        <taxon>Idiomarinaceae</taxon>
        <taxon>Aliidiomarina</taxon>
    </lineage>
</organism>
<evidence type="ECO:0000313" key="2">
    <source>
        <dbReference type="Proteomes" id="UP000288395"/>
    </source>
</evidence>
<reference evidence="2" key="1">
    <citation type="journal article" date="2018" name="Front. Microbiol.">
        <title>Genome-Based Analysis Reveals the Taxonomy and Diversity of the Family Idiomarinaceae.</title>
        <authorList>
            <person name="Liu Y."/>
            <person name="Lai Q."/>
            <person name="Shao Z."/>
        </authorList>
    </citation>
    <scope>NUCLEOTIDE SEQUENCE [LARGE SCALE GENOMIC DNA]</scope>
    <source>
        <strain evidence="2">GBPy7</strain>
    </source>
</reference>
<evidence type="ECO:0000313" key="1">
    <source>
        <dbReference type="EMBL" id="RUO23340.1"/>
    </source>
</evidence>